<comment type="caution">
    <text evidence="2">The sequence shown here is derived from an EMBL/GenBank/DDBJ whole genome shotgun (WGS) entry which is preliminary data.</text>
</comment>
<gene>
    <name evidence="2" type="ORF">cyc_03873</name>
</gene>
<feature type="compositionally biased region" description="Low complexity" evidence="1">
    <location>
        <begin position="1"/>
        <end position="11"/>
    </location>
</feature>
<dbReference type="VEuPathDB" id="ToxoDB:cyc_03873"/>
<feature type="region of interest" description="Disordered" evidence="1">
    <location>
        <begin position="65"/>
        <end position="125"/>
    </location>
</feature>
<keyword evidence="3" id="KW-1185">Reference proteome</keyword>
<evidence type="ECO:0000256" key="1">
    <source>
        <dbReference type="SAM" id="MobiDB-lite"/>
    </source>
</evidence>
<evidence type="ECO:0000313" key="3">
    <source>
        <dbReference type="Proteomes" id="UP000095192"/>
    </source>
</evidence>
<feature type="compositionally biased region" description="Basic and acidic residues" evidence="1">
    <location>
        <begin position="74"/>
        <end position="88"/>
    </location>
</feature>
<dbReference type="InParanoid" id="A0A1D3D7U3"/>
<feature type="region of interest" description="Disordered" evidence="1">
    <location>
        <begin position="212"/>
        <end position="231"/>
    </location>
</feature>
<accession>A0A1D3D7U3</accession>
<proteinExistence type="predicted"/>
<dbReference type="EMBL" id="JROU02000356">
    <property type="protein sequence ID" value="OEH79523.1"/>
    <property type="molecule type" value="Genomic_DNA"/>
</dbReference>
<feature type="compositionally biased region" description="Polar residues" evidence="1">
    <location>
        <begin position="90"/>
        <end position="105"/>
    </location>
</feature>
<protein>
    <submittedName>
        <fullName evidence="2">Uncharacterized protein</fullName>
    </submittedName>
</protein>
<evidence type="ECO:0000313" key="2">
    <source>
        <dbReference type="EMBL" id="OEH79523.1"/>
    </source>
</evidence>
<organism evidence="2 3">
    <name type="scientific">Cyclospora cayetanensis</name>
    <dbReference type="NCBI Taxonomy" id="88456"/>
    <lineage>
        <taxon>Eukaryota</taxon>
        <taxon>Sar</taxon>
        <taxon>Alveolata</taxon>
        <taxon>Apicomplexa</taxon>
        <taxon>Conoidasida</taxon>
        <taxon>Coccidia</taxon>
        <taxon>Eucoccidiorida</taxon>
        <taxon>Eimeriorina</taxon>
        <taxon>Eimeriidae</taxon>
        <taxon>Cyclospora</taxon>
    </lineage>
</organism>
<feature type="region of interest" description="Disordered" evidence="1">
    <location>
        <begin position="1"/>
        <end position="20"/>
    </location>
</feature>
<reference evidence="2 3" key="1">
    <citation type="journal article" date="2016" name="BMC Genomics">
        <title>Comparative genomics reveals Cyclospora cayetanensis possesses coccidia-like metabolism and invasion components but unique surface antigens.</title>
        <authorList>
            <person name="Liu S."/>
            <person name="Wang L."/>
            <person name="Zheng H."/>
            <person name="Xu Z."/>
            <person name="Roellig D.M."/>
            <person name="Li N."/>
            <person name="Frace M.A."/>
            <person name="Tang K."/>
            <person name="Arrowood M.J."/>
            <person name="Moss D.M."/>
            <person name="Zhang L."/>
            <person name="Feng Y."/>
            <person name="Xiao L."/>
        </authorList>
    </citation>
    <scope>NUCLEOTIDE SEQUENCE [LARGE SCALE GENOMIC DNA]</scope>
    <source>
        <strain evidence="2 3">CHN_HEN01</strain>
    </source>
</reference>
<name>A0A1D3D7U3_9EIME</name>
<dbReference type="Proteomes" id="UP000095192">
    <property type="component" value="Unassembled WGS sequence"/>
</dbReference>
<sequence length="401" mass="43784">MQLQAATARRAAGGGLCVPTGGLRKSVWREHMANNPDRNSSNPDPKGQTLRVEHKVFSHEASDLIGSAGTPLQHRGDAERLQPTRDQRVWYTSNPQSTRQTMESLESNRDQKSKIHAAAPHSPSHGCYSASPFHGVTPDKLCGTLQTREQVDASTLRPPDILYSHQAIERHDLLLPLEGQQLPRRRVCVQAAPNASDDGECGDGDYRENTQKNKHYNRSCTTQKDATESDPPGFQLFERLKGQPFKAEFCGPHLCINDQPTFFIAAAHATAPFTFDFSGRLDVRSLIHLAGSLGLFVVLEGMLPCDLSEGGPWEDTRGGGAPLEDVAALRAASSQCLRQQVPPWISHSLTAPWGTLEAEFQLLLHAQADARSCHLRPSRELHPAFAATRSHPDAAAAAASP</sequence>
<dbReference type="AlphaFoldDB" id="A0A1D3D7U3"/>